<name>A0A177M9D8_METMH</name>
<accession>A0A177M9D8</accession>
<evidence type="ECO:0000313" key="4">
    <source>
        <dbReference type="Proteomes" id="UP000078090"/>
    </source>
</evidence>
<dbReference type="OrthoDB" id="1654346at2"/>
<comment type="similarity">
    <text evidence="1 2">Belongs to the TelA family.</text>
</comment>
<proteinExistence type="inferred from homology"/>
<evidence type="ECO:0000256" key="1">
    <source>
        <dbReference type="ARBA" id="ARBA00005541"/>
    </source>
</evidence>
<dbReference type="PIRSF" id="PIRSF026508">
    <property type="entry name" value="TelA"/>
    <property type="match status" value="1"/>
</dbReference>
<dbReference type="InterPro" id="IPR008863">
    <property type="entry name" value="Toxic_anion-R_TelA"/>
</dbReference>
<evidence type="ECO:0000313" key="3">
    <source>
        <dbReference type="EMBL" id="OAI01419.1"/>
    </source>
</evidence>
<sequence>MSDTPELTPPETLTAPAPVLPIAKEQAVSMIKLQADTVAKLDLRVAEFIDTVLAESSQSPVFKAKVESVHNLGGTETREAAAISNRLLARPAQALDAGAFNEGSKISRSLVDLRNQVEALDPARQGNLLQPRKLLGLFPWGNRLHDYFQQYQSAQSHIDAIIVALYGGQDELRKDNAAIEEEKVNAWRSMEKLEQYIHVGRSIDAALEGKLAEIEPVDPEKARIIREEMLFYLRQKVQDLMTQLAVTIQGYLAMDLIRKNNLELIKGVDRATTTTVSALRTAVIVAQALANQKLVLDQIGALRATTGNLIESTSILLKQQAGQIQQQAGEAAVSLDKLAVAFKNIYDTMDMVANYKLEALANMKKTVESLSGEIDKSKGYLDKTRENTLLEAKETLHIADEDDIVL</sequence>
<reference evidence="3 4" key="1">
    <citation type="submission" date="2016-03" db="EMBL/GenBank/DDBJ databases">
        <authorList>
            <person name="Ploux O."/>
        </authorList>
    </citation>
    <scope>NUCLEOTIDE SEQUENCE [LARGE SCALE GENOMIC DNA]</scope>
    <source>
        <strain evidence="3 4">R-45363</strain>
    </source>
</reference>
<protein>
    <submittedName>
        <fullName evidence="3">Toxic anion resistance protein</fullName>
    </submittedName>
</protein>
<dbReference type="Pfam" id="PF05816">
    <property type="entry name" value="TelA"/>
    <property type="match status" value="1"/>
</dbReference>
<evidence type="ECO:0000256" key="2">
    <source>
        <dbReference type="PIRNR" id="PIRNR026508"/>
    </source>
</evidence>
<dbReference type="PANTHER" id="PTHR38432">
    <property type="entry name" value="TELA-LIKE PROTEIN SAOUHSC_01408"/>
    <property type="match status" value="1"/>
</dbReference>
<dbReference type="RefSeq" id="WP_064009534.1">
    <property type="nucleotide sequence ID" value="NZ_LUUG01000090.1"/>
</dbReference>
<organism evidence="3 4">
    <name type="scientific">Methylomonas methanica</name>
    <dbReference type="NCBI Taxonomy" id="421"/>
    <lineage>
        <taxon>Bacteria</taxon>
        <taxon>Pseudomonadati</taxon>
        <taxon>Pseudomonadota</taxon>
        <taxon>Gammaproteobacteria</taxon>
        <taxon>Methylococcales</taxon>
        <taxon>Methylococcaceae</taxon>
        <taxon>Methylomonas</taxon>
    </lineage>
</organism>
<gene>
    <name evidence="3" type="ORF">A1332_17780</name>
</gene>
<comment type="caution">
    <text evidence="3">The sequence shown here is derived from an EMBL/GenBank/DDBJ whole genome shotgun (WGS) entry which is preliminary data.</text>
</comment>
<dbReference type="AlphaFoldDB" id="A0A177M9D8"/>
<dbReference type="EMBL" id="LUUG01000090">
    <property type="protein sequence ID" value="OAI01419.1"/>
    <property type="molecule type" value="Genomic_DNA"/>
</dbReference>
<dbReference type="Proteomes" id="UP000078090">
    <property type="component" value="Unassembled WGS sequence"/>
</dbReference>
<dbReference type="PANTHER" id="PTHR38432:SF1">
    <property type="entry name" value="TELA-LIKE PROTEIN SAOUHSC_01408"/>
    <property type="match status" value="1"/>
</dbReference>